<dbReference type="PANTHER" id="PTHR43794">
    <property type="entry name" value="AMINOHYDROLASE SSNA-RELATED"/>
    <property type="match status" value="1"/>
</dbReference>
<dbReference type="FunFam" id="3.20.20.140:FF:000014">
    <property type="entry name" value="5-methylthioadenosine/S-adenosylhomocysteine deaminase"/>
    <property type="match status" value="1"/>
</dbReference>
<keyword evidence="2 4" id="KW-0378">Hydrolase</keyword>
<accession>A0A859FFY9</accession>
<feature type="binding site" evidence="4">
    <location>
        <position position="214"/>
    </location>
    <ligand>
        <name>substrate</name>
    </ligand>
</feature>
<comment type="similarity">
    <text evidence="4">Belongs to the metallo-dependent hydrolases superfamily. MTA/SAH deaminase family.</text>
</comment>
<comment type="function">
    <text evidence="4">Catalyzes the deamination of 5-methylthioadenosine and S-adenosyl-L-homocysteine into 5-methylthioinosine and S-inosyl-L-homocysteine, respectively. Is also able to deaminate adenosine.</text>
</comment>
<dbReference type="PANTHER" id="PTHR43794:SF11">
    <property type="entry name" value="AMIDOHYDROLASE-RELATED DOMAIN-CONTAINING PROTEIN"/>
    <property type="match status" value="1"/>
</dbReference>
<feature type="domain" description="Amidohydrolase-related" evidence="5">
    <location>
        <begin position="54"/>
        <end position="402"/>
    </location>
</feature>
<feature type="binding site" evidence="4">
    <location>
        <position position="299"/>
    </location>
    <ligand>
        <name>Zn(2+)</name>
        <dbReference type="ChEBI" id="CHEBI:29105"/>
    </ligand>
</feature>
<feature type="binding site" evidence="4">
    <location>
        <position position="62"/>
    </location>
    <ligand>
        <name>Zn(2+)</name>
        <dbReference type="ChEBI" id="CHEBI:29105"/>
    </ligand>
</feature>
<gene>
    <name evidence="4" type="primary">mtaD</name>
    <name evidence="6" type="ORF">FLK61_30895</name>
</gene>
<dbReference type="Proteomes" id="UP000318138">
    <property type="component" value="Chromosome"/>
</dbReference>
<dbReference type="InterPro" id="IPR006680">
    <property type="entry name" value="Amidohydro-rel"/>
</dbReference>
<dbReference type="Gene3D" id="2.30.40.10">
    <property type="entry name" value="Urease, subunit C, domain 1"/>
    <property type="match status" value="1"/>
</dbReference>
<name>A0A859FFY9_9BACI</name>
<dbReference type="SUPFAM" id="SSF51338">
    <property type="entry name" value="Composite domain of metallo-dependent hydrolases"/>
    <property type="match status" value="1"/>
</dbReference>
<protein>
    <recommendedName>
        <fullName evidence="4">5-methylthioadenosine/S-adenosylhomocysteine deaminase</fullName>
        <shortName evidence="4">MTA/SAH deaminase</shortName>
        <ecNumber evidence="4">3.5.4.28</ecNumber>
        <ecNumber evidence="4">3.5.4.31</ecNumber>
    </recommendedName>
</protein>
<evidence type="ECO:0000259" key="5">
    <source>
        <dbReference type="Pfam" id="PF01979"/>
    </source>
</evidence>
<dbReference type="InterPro" id="IPR050287">
    <property type="entry name" value="MTA/SAH_deaminase"/>
</dbReference>
<keyword evidence="7" id="KW-1185">Reference proteome</keyword>
<dbReference type="EC" id="3.5.4.31" evidence="4"/>
<dbReference type="KEGG" id="psua:FLK61_30895"/>
<dbReference type="EMBL" id="CP041372">
    <property type="protein sequence ID" value="QKS71125.1"/>
    <property type="molecule type" value="Genomic_DNA"/>
</dbReference>
<organism evidence="6 7">
    <name type="scientific">Paenalkalicoccus suaedae</name>
    <dbReference type="NCBI Taxonomy" id="2592382"/>
    <lineage>
        <taxon>Bacteria</taxon>
        <taxon>Bacillati</taxon>
        <taxon>Bacillota</taxon>
        <taxon>Bacilli</taxon>
        <taxon>Bacillales</taxon>
        <taxon>Bacillaceae</taxon>
        <taxon>Paenalkalicoccus</taxon>
    </lineage>
</organism>
<comment type="catalytic activity">
    <reaction evidence="4">
        <text>S-methyl-5'-thioadenosine + H2O + H(+) = S-methyl-5'-thioinosine + NH4(+)</text>
        <dbReference type="Rhea" id="RHEA:25025"/>
        <dbReference type="ChEBI" id="CHEBI:15377"/>
        <dbReference type="ChEBI" id="CHEBI:15378"/>
        <dbReference type="ChEBI" id="CHEBI:17509"/>
        <dbReference type="ChEBI" id="CHEBI:28938"/>
        <dbReference type="ChEBI" id="CHEBI:48595"/>
        <dbReference type="EC" id="3.5.4.31"/>
    </reaction>
</comment>
<reference evidence="7" key="1">
    <citation type="submission" date="2019-07" db="EMBL/GenBank/DDBJ databases">
        <title>Bacillus alkalisoli sp. nov. isolated from saline soil.</title>
        <authorList>
            <person name="Sun J.-Q."/>
            <person name="Xu L."/>
        </authorList>
    </citation>
    <scope>NUCLEOTIDE SEQUENCE [LARGE SCALE GENOMIC DNA]</scope>
    <source>
        <strain evidence="7">M4U3P1</strain>
    </source>
</reference>
<evidence type="ECO:0000313" key="7">
    <source>
        <dbReference type="Proteomes" id="UP000318138"/>
    </source>
</evidence>
<evidence type="ECO:0000256" key="3">
    <source>
        <dbReference type="ARBA" id="ARBA00022833"/>
    </source>
</evidence>
<dbReference type="InterPro" id="IPR011059">
    <property type="entry name" value="Metal-dep_hydrolase_composite"/>
</dbReference>
<keyword evidence="3 4" id="KW-0862">Zinc</keyword>
<feature type="binding site" evidence="4">
    <location>
        <position position="184"/>
    </location>
    <ligand>
        <name>substrate</name>
    </ligand>
</feature>
<dbReference type="RefSeq" id="WP_176009161.1">
    <property type="nucleotide sequence ID" value="NZ_CP041372.2"/>
</dbReference>
<dbReference type="GO" id="GO:0046872">
    <property type="term" value="F:metal ion binding"/>
    <property type="evidence" value="ECO:0007669"/>
    <property type="project" value="UniProtKB-KW"/>
</dbReference>
<evidence type="ECO:0000256" key="2">
    <source>
        <dbReference type="ARBA" id="ARBA00022801"/>
    </source>
</evidence>
<feature type="binding site" evidence="4">
    <location>
        <position position="299"/>
    </location>
    <ligand>
        <name>substrate</name>
    </ligand>
</feature>
<feature type="binding site" evidence="4">
    <location>
        <position position="64"/>
    </location>
    <ligand>
        <name>Zn(2+)</name>
        <dbReference type="ChEBI" id="CHEBI:29105"/>
    </ligand>
</feature>
<dbReference type="HAMAP" id="MF_01281">
    <property type="entry name" value="MTA_SAH_deamin"/>
    <property type="match status" value="1"/>
</dbReference>
<sequence>METLIHNVTIYGEEAPFYGYMTIKDDTIQSIGKGDVSREMMKGALKIDGKGKWLIPGLINTHGHIGSSFLRGAGDDLPLQTWLQTVMWPNEAKFDRETVLAAAELSMIEMIRSGTTTFLDFYHLAMPDVAELILDRGVKGVLGRGMIGLCSKEEQDQKLQDSLSLYDTYHGADNGRVSVVLAPHAPYTCPPDFLKRIADAANNRGILLHTHCAESYKEVEDSYKEFGMHPIKQLESIGFFEQPALLAHVVHASEEELEILSKNDVRVSHNLISNLKLGSGIAPLPAMLEKGITVGLGTDSTASNNTLDLFEELRMTALVHKGVAMDPTKITANQAFKLATSEGAKAVGLSDTGVIKEGYKADFVLIDPNKPHLFPNERMHSHLVYAVKSTDVTDVFIHGKQVMKDQQLTTIDQEKVLADCRNQLSKLM</sequence>
<dbReference type="InterPro" id="IPR023512">
    <property type="entry name" value="Deaminase_MtaD/DadD"/>
</dbReference>
<dbReference type="SUPFAM" id="SSF51556">
    <property type="entry name" value="Metallo-dependent hydrolases"/>
    <property type="match status" value="1"/>
</dbReference>
<keyword evidence="1 4" id="KW-0479">Metal-binding</keyword>
<feature type="binding site" evidence="4">
    <location>
        <position position="91"/>
    </location>
    <ligand>
        <name>substrate</name>
    </ligand>
</feature>
<evidence type="ECO:0000256" key="4">
    <source>
        <dbReference type="HAMAP-Rule" id="MF_01281"/>
    </source>
</evidence>
<dbReference type="InterPro" id="IPR032466">
    <property type="entry name" value="Metal_Hydrolase"/>
</dbReference>
<comment type="caution">
    <text evidence="4">Lacks conserved residue(s) required for the propagation of feature annotation.</text>
</comment>
<proteinExistence type="inferred from homology"/>
<dbReference type="GO" id="GO:0050270">
    <property type="term" value="F:S-adenosylhomocysteine deaminase activity"/>
    <property type="evidence" value="ECO:0007669"/>
    <property type="project" value="UniProtKB-UniRule"/>
</dbReference>
<dbReference type="Pfam" id="PF01979">
    <property type="entry name" value="Amidohydro_1"/>
    <property type="match status" value="1"/>
</dbReference>
<dbReference type="Gene3D" id="3.20.20.140">
    <property type="entry name" value="Metal-dependent hydrolases"/>
    <property type="match status" value="1"/>
</dbReference>
<dbReference type="AlphaFoldDB" id="A0A859FFY9"/>
<comment type="catalytic activity">
    <reaction evidence="4">
        <text>S-adenosyl-L-homocysteine + H2O + H(+) = S-inosyl-L-homocysteine + NH4(+)</text>
        <dbReference type="Rhea" id="RHEA:20716"/>
        <dbReference type="ChEBI" id="CHEBI:15377"/>
        <dbReference type="ChEBI" id="CHEBI:15378"/>
        <dbReference type="ChEBI" id="CHEBI:28938"/>
        <dbReference type="ChEBI" id="CHEBI:57856"/>
        <dbReference type="ChEBI" id="CHEBI:57985"/>
        <dbReference type="EC" id="3.5.4.28"/>
    </reaction>
</comment>
<evidence type="ECO:0000256" key="1">
    <source>
        <dbReference type="ARBA" id="ARBA00022723"/>
    </source>
</evidence>
<evidence type="ECO:0000313" key="6">
    <source>
        <dbReference type="EMBL" id="QKS71125.1"/>
    </source>
</evidence>
<dbReference type="GO" id="GO:0090614">
    <property type="term" value="F:5'-methylthioadenosine deaminase activity"/>
    <property type="evidence" value="ECO:0007669"/>
    <property type="project" value="UniProtKB-UniRule"/>
</dbReference>
<feature type="binding site" evidence="4">
    <location>
        <position position="144"/>
    </location>
    <ligand>
        <name>substrate</name>
    </ligand>
</feature>
<dbReference type="CDD" id="cd01298">
    <property type="entry name" value="ATZ_TRZ_like"/>
    <property type="match status" value="1"/>
</dbReference>
<dbReference type="EC" id="3.5.4.28" evidence="4"/>
<feature type="binding site" evidence="4">
    <location>
        <position position="211"/>
    </location>
    <ligand>
        <name>Zn(2+)</name>
        <dbReference type="ChEBI" id="CHEBI:29105"/>
    </ligand>
</feature>
<comment type="cofactor">
    <cofactor evidence="4">
        <name>Zn(2+)</name>
        <dbReference type="ChEBI" id="CHEBI:29105"/>
    </cofactor>
    <text evidence="4">Binds 1 zinc ion per subunit.</text>
</comment>